<accession>A0A7J7M4E8</accession>
<dbReference type="Pfam" id="PF01019">
    <property type="entry name" value="G_glu_transpept"/>
    <property type="match status" value="1"/>
</dbReference>
<organism evidence="2 3">
    <name type="scientific">Kingdonia uniflora</name>
    <dbReference type="NCBI Taxonomy" id="39325"/>
    <lineage>
        <taxon>Eukaryota</taxon>
        <taxon>Viridiplantae</taxon>
        <taxon>Streptophyta</taxon>
        <taxon>Embryophyta</taxon>
        <taxon>Tracheophyta</taxon>
        <taxon>Spermatophyta</taxon>
        <taxon>Magnoliopsida</taxon>
        <taxon>Ranunculales</taxon>
        <taxon>Circaeasteraceae</taxon>
        <taxon>Kingdonia</taxon>
    </lineage>
</organism>
<feature type="binding site" evidence="1">
    <location>
        <begin position="4"/>
        <end position="6"/>
    </location>
    <ligand>
        <name>L-glutamate</name>
        <dbReference type="ChEBI" id="CHEBI:29985"/>
    </ligand>
</feature>
<dbReference type="InterPro" id="IPR043137">
    <property type="entry name" value="GGT_ssub_C"/>
</dbReference>
<proteinExistence type="predicted"/>
<evidence type="ECO:0000313" key="2">
    <source>
        <dbReference type="EMBL" id="KAF6149743.1"/>
    </source>
</evidence>
<dbReference type="EMBL" id="JACGCM010001782">
    <property type="protein sequence ID" value="KAF6149743.1"/>
    <property type="molecule type" value="Genomic_DNA"/>
</dbReference>
<protein>
    <submittedName>
        <fullName evidence="2">Uncharacterized protein</fullName>
    </submittedName>
</protein>
<name>A0A7J7M4E8_9MAGN</name>
<evidence type="ECO:0000256" key="1">
    <source>
        <dbReference type="PIRSR" id="PIRSR600101-2"/>
    </source>
</evidence>
<keyword evidence="3" id="KW-1185">Reference proteome</keyword>
<dbReference type="SUPFAM" id="SSF56235">
    <property type="entry name" value="N-terminal nucleophile aminohydrolases (Ntn hydrolases)"/>
    <property type="match status" value="1"/>
</dbReference>
<reference evidence="2 3" key="1">
    <citation type="journal article" date="2020" name="IScience">
        <title>Genome Sequencing of the Endangered Kingdonia uniflora (Circaeasteraceae, Ranunculales) Reveals Potential Mechanisms of Evolutionary Specialization.</title>
        <authorList>
            <person name="Sun Y."/>
            <person name="Deng T."/>
            <person name="Zhang A."/>
            <person name="Moore M.J."/>
            <person name="Landis J.B."/>
            <person name="Lin N."/>
            <person name="Zhang H."/>
            <person name="Zhang X."/>
            <person name="Huang J."/>
            <person name="Zhang X."/>
            <person name="Sun H."/>
            <person name="Wang H."/>
        </authorList>
    </citation>
    <scope>NUCLEOTIDE SEQUENCE [LARGE SCALE GENOMIC DNA]</scope>
    <source>
        <strain evidence="2">TB1705</strain>
        <tissue evidence="2">Leaf</tissue>
    </source>
</reference>
<dbReference type="PRINTS" id="PR01210">
    <property type="entry name" value="GGTRANSPTASE"/>
</dbReference>
<dbReference type="PANTHER" id="PTHR11686:SF9">
    <property type="entry name" value="RE13973P"/>
    <property type="match status" value="1"/>
</dbReference>
<feature type="binding site" evidence="1">
    <location>
        <position position="78"/>
    </location>
    <ligand>
        <name>L-glutamate</name>
        <dbReference type="ChEBI" id="CHEBI:29985"/>
    </ligand>
</feature>
<dbReference type="OrthoDB" id="1929370at2759"/>
<evidence type="ECO:0000313" key="3">
    <source>
        <dbReference type="Proteomes" id="UP000541444"/>
    </source>
</evidence>
<feature type="binding site" evidence="1">
    <location>
        <begin position="56"/>
        <end position="57"/>
    </location>
    <ligand>
        <name>L-glutamate</name>
        <dbReference type="ChEBI" id="CHEBI:29985"/>
    </ligand>
</feature>
<dbReference type="PANTHER" id="PTHR11686">
    <property type="entry name" value="GAMMA GLUTAMYL TRANSPEPTIDASE"/>
    <property type="match status" value="1"/>
</dbReference>
<dbReference type="GO" id="GO:0036374">
    <property type="term" value="F:glutathione hydrolase activity"/>
    <property type="evidence" value="ECO:0007669"/>
    <property type="project" value="InterPro"/>
</dbReference>
<dbReference type="GO" id="GO:0006751">
    <property type="term" value="P:glutathione catabolic process"/>
    <property type="evidence" value="ECO:0007669"/>
    <property type="project" value="InterPro"/>
</dbReference>
<dbReference type="Gene3D" id="3.60.20.40">
    <property type="match status" value="1"/>
</dbReference>
<dbReference type="InterPro" id="IPR000101">
    <property type="entry name" value="GGT_peptidase"/>
</dbReference>
<dbReference type="AlphaFoldDB" id="A0A7J7M4E8"/>
<feature type="binding site" evidence="1">
    <location>
        <position position="28"/>
    </location>
    <ligand>
        <name>L-glutamate</name>
        <dbReference type="ChEBI" id="CHEBI:29985"/>
    </ligand>
</feature>
<dbReference type="InterPro" id="IPR029055">
    <property type="entry name" value="Ntn_hydrolases_N"/>
</dbReference>
<gene>
    <name evidence="2" type="ORF">GIB67_017476</name>
</gene>
<sequence>MTTTVNYVFGAGVLSPSTGIVLNNKMDDFSTPTENTADKLPPAQANFIEPNKRPLSSMTPIIVLKDNQLAGVIGGSGGLYIIPAVIQVFLNYFVLGMEPLASVQTPRIYHKLIPNVVLYENWTVVDGDHIELSDKLKSFLTDRNHLLKGQASGAVCQLIVQTPQTPINMGRKSGKWLGDQVPNGILTGMSDPRKNGKLAAV</sequence>
<dbReference type="GO" id="GO:0005886">
    <property type="term" value="C:plasma membrane"/>
    <property type="evidence" value="ECO:0007669"/>
    <property type="project" value="TreeGrafter"/>
</dbReference>
<dbReference type="Proteomes" id="UP000541444">
    <property type="component" value="Unassembled WGS sequence"/>
</dbReference>
<comment type="caution">
    <text evidence="2">The sequence shown here is derived from an EMBL/GenBank/DDBJ whole genome shotgun (WGS) entry which is preliminary data.</text>
</comment>